<evidence type="ECO:0000313" key="2">
    <source>
        <dbReference type="EMBL" id="MBW8682708.1"/>
    </source>
</evidence>
<dbReference type="EMBL" id="JAICCF010000001">
    <property type="protein sequence ID" value="MBW8682708.1"/>
    <property type="molecule type" value="Genomic_DNA"/>
</dbReference>
<comment type="caution">
    <text evidence="2">The sequence shown here is derived from an EMBL/GenBank/DDBJ whole genome shotgun (WGS) entry which is preliminary data.</text>
</comment>
<evidence type="ECO:0000256" key="1">
    <source>
        <dbReference type="SAM" id="SignalP"/>
    </source>
</evidence>
<keyword evidence="1" id="KW-0732">Signal</keyword>
<sequence>MGFVKKLFLIFLVCRAAVIHAQTPDLQAVTNAGNSTNNSMVIWNKDGLSIGMDSTTGYTVKSHFLRPSSVETRTLRFDCDAETNTGGWEFYNTYSRRSVLFINQGTGNVGIGTTNPQAKLSVNGDISARLVRVRPEGWADFVFEPSYHLMPLAELEAYIRNHKHLPSVPSEKEVIEHGLDLGNNQVVLLQKVEELTLYLIEQEHKMTAQKALLQEQSVVFAQQEERLAELERRMNVK</sequence>
<organism evidence="2 3">
    <name type="scientific">Chitinophaga rhizophila</name>
    <dbReference type="NCBI Taxonomy" id="2866212"/>
    <lineage>
        <taxon>Bacteria</taxon>
        <taxon>Pseudomonadati</taxon>
        <taxon>Bacteroidota</taxon>
        <taxon>Chitinophagia</taxon>
        <taxon>Chitinophagales</taxon>
        <taxon>Chitinophagaceae</taxon>
        <taxon>Chitinophaga</taxon>
    </lineage>
</organism>
<dbReference type="RefSeq" id="WP_220247948.1">
    <property type="nucleotide sequence ID" value="NZ_JAICCF010000001.1"/>
</dbReference>
<evidence type="ECO:0000313" key="3">
    <source>
        <dbReference type="Proteomes" id="UP000812961"/>
    </source>
</evidence>
<proteinExistence type="predicted"/>
<name>A0ABS7G819_9BACT</name>
<reference evidence="2 3" key="1">
    <citation type="submission" date="2021-08" db="EMBL/GenBank/DDBJ databases">
        <title>The genome sequence of Chitinophaga sp. B61.</title>
        <authorList>
            <person name="Zhang X."/>
        </authorList>
    </citation>
    <scope>NUCLEOTIDE SEQUENCE [LARGE SCALE GENOMIC DNA]</scope>
    <source>
        <strain evidence="2 3">B61</strain>
    </source>
</reference>
<feature type="signal peptide" evidence="1">
    <location>
        <begin position="1"/>
        <end position="21"/>
    </location>
</feature>
<gene>
    <name evidence="2" type="ORF">K1Y79_00055</name>
</gene>
<keyword evidence="3" id="KW-1185">Reference proteome</keyword>
<accession>A0ABS7G819</accession>
<protein>
    <submittedName>
        <fullName evidence="2">Uncharacterized protein</fullName>
    </submittedName>
</protein>
<dbReference type="Proteomes" id="UP000812961">
    <property type="component" value="Unassembled WGS sequence"/>
</dbReference>
<feature type="chain" id="PRO_5046465615" evidence="1">
    <location>
        <begin position="22"/>
        <end position="237"/>
    </location>
</feature>